<accession>A0AAD5T0L3</accession>
<sequence>MTIVPNPFGLKMRALILVLSSAGLSLTALNFLRSYLSYSQTNNTLGKTSIASDSLTNTLSSAISLNSDSACTLENQEQFFMQADAFVPKQNDLSTTIILNVYKGNPESFRIQLETALMQEGGPRAVPHVWVNIFNSPLFDDFNKIYQTVLENQKNGIYGRKSPFLSLTTSSFNFKFHGRFLLGFMAPTKYLLIVDDDTSFGTDAVKNLVGLMNTIHRGVWGGFGHLRGSGIPNTEYRSWPGVKINTTEYDHYEMDYLSGMWFIEQGWLEYFFKERTWTWQTGEDIHLSSVMRKYLNLNTYGGVVSRNNPNLPAKSHSATTGHYFEMREFMADHYLGRGNKIADVRPTIDTLVYIETVQNVQNLISLIQLCETARTSAEKMAWWCNLGKIAAIFRGSCHDQNVPSLIKVSKELCSLTQCESFALKSEFKHPISYFNLRQNFGHEHEHVPLQTSMADIIPSITGILQNVGPKKFIYQVETCKGININQNIDSAFWSMAAKLAFEAYRNSPSNLKFSEGFHGRSNSDQEHEKIVFPTTVGLMWHGVATSSHSLVGPTCI</sequence>
<dbReference type="Proteomes" id="UP001211907">
    <property type="component" value="Unassembled WGS sequence"/>
</dbReference>
<dbReference type="EMBL" id="JADGJH010000974">
    <property type="protein sequence ID" value="KAJ3120338.1"/>
    <property type="molecule type" value="Genomic_DNA"/>
</dbReference>
<dbReference type="AlphaFoldDB" id="A0AAD5T0L3"/>
<gene>
    <name evidence="1" type="ORF">HK100_012838</name>
</gene>
<protein>
    <submittedName>
        <fullName evidence="1">Uncharacterized protein</fullName>
    </submittedName>
</protein>
<keyword evidence="2" id="KW-1185">Reference proteome</keyword>
<reference evidence="1" key="1">
    <citation type="submission" date="2020-05" db="EMBL/GenBank/DDBJ databases">
        <title>Phylogenomic resolution of chytrid fungi.</title>
        <authorList>
            <person name="Stajich J.E."/>
            <person name="Amses K."/>
            <person name="Simmons R."/>
            <person name="Seto K."/>
            <person name="Myers J."/>
            <person name="Bonds A."/>
            <person name="Quandt C.A."/>
            <person name="Barry K."/>
            <person name="Liu P."/>
            <person name="Grigoriev I."/>
            <person name="Longcore J.E."/>
            <person name="James T.Y."/>
        </authorList>
    </citation>
    <scope>NUCLEOTIDE SEQUENCE</scope>
    <source>
        <strain evidence="1">JEL0513</strain>
    </source>
</reference>
<organism evidence="1 2">
    <name type="scientific">Physocladia obscura</name>
    <dbReference type="NCBI Taxonomy" id="109957"/>
    <lineage>
        <taxon>Eukaryota</taxon>
        <taxon>Fungi</taxon>
        <taxon>Fungi incertae sedis</taxon>
        <taxon>Chytridiomycota</taxon>
        <taxon>Chytridiomycota incertae sedis</taxon>
        <taxon>Chytridiomycetes</taxon>
        <taxon>Chytridiales</taxon>
        <taxon>Chytriomycetaceae</taxon>
        <taxon>Physocladia</taxon>
    </lineage>
</organism>
<evidence type="ECO:0000313" key="1">
    <source>
        <dbReference type="EMBL" id="KAJ3120338.1"/>
    </source>
</evidence>
<evidence type="ECO:0000313" key="2">
    <source>
        <dbReference type="Proteomes" id="UP001211907"/>
    </source>
</evidence>
<proteinExistence type="predicted"/>
<comment type="caution">
    <text evidence="1">The sequence shown here is derived from an EMBL/GenBank/DDBJ whole genome shotgun (WGS) entry which is preliminary data.</text>
</comment>
<name>A0AAD5T0L3_9FUNG</name>